<evidence type="ECO:0000313" key="3">
    <source>
        <dbReference type="EMBL" id="KKG34919.1"/>
    </source>
</evidence>
<keyword evidence="1" id="KW-0812">Transmembrane</keyword>
<dbReference type="InterPro" id="IPR002656">
    <property type="entry name" value="Acyl_transf_3_dom"/>
</dbReference>
<dbReference type="AlphaFoldDB" id="A0A0F8EXR1"/>
<dbReference type="GO" id="GO:0016747">
    <property type="term" value="F:acyltransferase activity, transferring groups other than amino-acyl groups"/>
    <property type="evidence" value="ECO:0007669"/>
    <property type="project" value="InterPro"/>
</dbReference>
<keyword evidence="1" id="KW-0472">Membrane</keyword>
<keyword evidence="1" id="KW-1133">Transmembrane helix</keyword>
<dbReference type="Pfam" id="PF01757">
    <property type="entry name" value="Acyl_transf_3"/>
    <property type="match status" value="1"/>
</dbReference>
<protein>
    <recommendedName>
        <fullName evidence="2">Acyltransferase 3 domain-containing protein</fullName>
    </recommendedName>
</protein>
<feature type="non-terminal residue" evidence="3">
    <location>
        <position position="167"/>
    </location>
</feature>
<comment type="caution">
    <text evidence="3">The sequence shown here is derived from an EMBL/GenBank/DDBJ whole genome shotgun (WGS) entry which is preliminary data.</text>
</comment>
<evidence type="ECO:0000256" key="1">
    <source>
        <dbReference type="SAM" id="Phobius"/>
    </source>
</evidence>
<organism evidence="3 4">
    <name type="scientific">Methanosarcina mazei</name>
    <name type="common">Methanosarcina frisia</name>
    <dbReference type="NCBI Taxonomy" id="2209"/>
    <lineage>
        <taxon>Archaea</taxon>
        <taxon>Methanobacteriati</taxon>
        <taxon>Methanobacteriota</taxon>
        <taxon>Stenosarchaea group</taxon>
        <taxon>Methanomicrobia</taxon>
        <taxon>Methanosarcinales</taxon>
        <taxon>Methanosarcinaceae</taxon>
        <taxon>Methanosarcina</taxon>
    </lineage>
</organism>
<feature type="transmembrane region" description="Helical" evidence="1">
    <location>
        <begin position="136"/>
        <end position="158"/>
    </location>
</feature>
<accession>A0A0F8EXR1</accession>
<feature type="transmembrane region" description="Helical" evidence="1">
    <location>
        <begin position="33"/>
        <end position="54"/>
    </location>
</feature>
<reference evidence="3 4" key="1">
    <citation type="journal article" date="2015" name="ISME J.">
        <title>Genomic and phenotypic differentiation among Methanosarcina mazei populations from Columbia River sediment.</title>
        <authorList>
            <person name="Youngblut N.D."/>
            <person name="Wirth J.S."/>
            <person name="Henriksen J.R."/>
            <person name="Smith M."/>
            <person name="Simon H."/>
            <person name="Metcalf W.W."/>
            <person name="Whitaker R.J."/>
        </authorList>
    </citation>
    <scope>NUCLEOTIDE SEQUENCE [LARGE SCALE GENOMIC DNA]</scope>
    <source>
        <strain evidence="3 4">3.F.A.1A.1</strain>
    </source>
</reference>
<evidence type="ECO:0000313" key="4">
    <source>
        <dbReference type="Proteomes" id="UP000034399"/>
    </source>
</evidence>
<gene>
    <name evidence="3" type="ORF">DU52_08910</name>
</gene>
<feature type="transmembrane region" description="Helical" evidence="1">
    <location>
        <begin position="105"/>
        <end position="124"/>
    </location>
</feature>
<dbReference type="Proteomes" id="UP000034399">
    <property type="component" value="Unassembled WGS sequence"/>
</dbReference>
<evidence type="ECO:0000259" key="2">
    <source>
        <dbReference type="Pfam" id="PF01757"/>
    </source>
</evidence>
<feature type="transmembrane region" description="Helical" evidence="1">
    <location>
        <begin position="74"/>
        <end position="93"/>
    </location>
</feature>
<dbReference type="EMBL" id="JJPA01000079">
    <property type="protein sequence ID" value="KKG34919.1"/>
    <property type="molecule type" value="Genomic_DNA"/>
</dbReference>
<name>A0A0F8EXR1_METMZ</name>
<dbReference type="PATRIC" id="fig|2209.61.peg.1950"/>
<proteinExistence type="predicted"/>
<sequence>VSLFFMCSGFFLLNNKKEEQVEYILSKIKKISFVVIFWIAFYYIYDIFLLSRFTRIEQVNILNFFNVSSTISEATHLWFVFAIIGLYILTPLMRGAFLPSNRKGLLKIIIIIMVISNLTLVNSLTDYFFSFSLFPLDILLPFQAEGLMSFLIGGYLGLETELACKYT</sequence>
<feature type="non-terminal residue" evidence="3">
    <location>
        <position position="1"/>
    </location>
</feature>
<feature type="domain" description="Acyltransferase 3" evidence="2">
    <location>
        <begin position="1"/>
        <end position="157"/>
    </location>
</feature>